<protein>
    <recommendedName>
        <fullName evidence="11">Aromatic compound dioxygenase</fullName>
    </recommendedName>
</protein>
<evidence type="ECO:0000259" key="8">
    <source>
        <dbReference type="Pfam" id="PF04444"/>
    </source>
</evidence>
<reference evidence="9 10" key="1">
    <citation type="submission" date="2017-10" db="EMBL/GenBank/DDBJ databases">
        <title>Development of genomic resources for the powdery mildew, Erysiphe pulchra.</title>
        <authorList>
            <person name="Wadl P.A."/>
            <person name="Mack B.M."/>
            <person name="Moore G."/>
            <person name="Beltz S.B."/>
        </authorList>
    </citation>
    <scope>NUCLEOTIDE SEQUENCE [LARGE SCALE GENOMIC DNA]</scope>
    <source>
        <strain evidence="9">Cflorida</strain>
    </source>
</reference>
<evidence type="ECO:0000256" key="1">
    <source>
        <dbReference type="ARBA" id="ARBA00001965"/>
    </source>
</evidence>
<evidence type="ECO:0000256" key="6">
    <source>
        <dbReference type="ARBA" id="ARBA00023004"/>
    </source>
</evidence>
<dbReference type="GO" id="GO:0009712">
    <property type="term" value="P:catechol-containing compound metabolic process"/>
    <property type="evidence" value="ECO:0007669"/>
    <property type="project" value="InterPro"/>
</dbReference>
<evidence type="ECO:0000259" key="7">
    <source>
        <dbReference type="Pfam" id="PF00775"/>
    </source>
</evidence>
<dbReference type="InterPro" id="IPR000627">
    <property type="entry name" value="Intradiol_dOase_C"/>
</dbReference>
<organism evidence="9 10">
    <name type="scientific">Erysiphe pulchra</name>
    <dbReference type="NCBI Taxonomy" id="225359"/>
    <lineage>
        <taxon>Eukaryota</taxon>
        <taxon>Fungi</taxon>
        <taxon>Dikarya</taxon>
        <taxon>Ascomycota</taxon>
        <taxon>Pezizomycotina</taxon>
        <taxon>Leotiomycetes</taxon>
        <taxon>Erysiphales</taxon>
        <taxon>Erysiphaceae</taxon>
        <taxon>Erysiphe</taxon>
    </lineage>
</organism>
<dbReference type="Gene3D" id="2.60.130.10">
    <property type="entry name" value="Aromatic compound dioxygenase"/>
    <property type="match status" value="1"/>
</dbReference>
<comment type="cofactor">
    <cofactor evidence="1">
        <name>Fe(3+)</name>
        <dbReference type="ChEBI" id="CHEBI:29034"/>
    </cofactor>
</comment>
<evidence type="ECO:0000256" key="4">
    <source>
        <dbReference type="ARBA" id="ARBA00022964"/>
    </source>
</evidence>
<dbReference type="InterPro" id="IPR050770">
    <property type="entry name" value="Intradiol_RC_Dioxygenase"/>
</dbReference>
<sequence>MNTTSKSESSFTQNVIDAIGPKATPRVRQVMGSLIRHLHDFTIENEITFNELMVAIDFINSAGKMSDEKRNEMLLLSDILGLESLVEEIALSKENSSATAGSALGPFYRPDAPVRENESFIFQNADEKEVLYVHGIVSDEDTKKPLTGAWVDVWQANCDGFYDNKEYNLRGKFKTDENGHYGFYSVQPGPYSIPVDGPSGDLLNLLDRSVYRPGHIHIIASHEGYKSLTTQVYNRKDPYLKNDVIFAVKDSLTVDFKPIEGNPKAKLEVEFPIILAPLESTR</sequence>
<dbReference type="PANTHER" id="PTHR33711:SF7">
    <property type="entry name" value="INTRADIOL RING-CLEAVAGE DIOXYGENASES DOMAIN-CONTAINING PROTEIN-RELATED"/>
    <property type="match status" value="1"/>
</dbReference>
<comment type="similarity">
    <text evidence="2">Belongs to the intradiol ring-cleavage dioxygenase family.</text>
</comment>
<gene>
    <name evidence="9" type="ORF">EPUL_003635</name>
</gene>
<keyword evidence="5" id="KW-0560">Oxidoreductase</keyword>
<proteinExistence type="inferred from homology"/>
<evidence type="ECO:0000313" key="9">
    <source>
        <dbReference type="EMBL" id="POS84433.1"/>
    </source>
</evidence>
<dbReference type="Pfam" id="PF04444">
    <property type="entry name" value="Dioxygenase_N"/>
    <property type="match status" value="1"/>
</dbReference>
<evidence type="ECO:0000256" key="3">
    <source>
        <dbReference type="ARBA" id="ARBA00022723"/>
    </source>
</evidence>
<dbReference type="STRING" id="225359.A0A2S4PQY1"/>
<accession>A0A2S4PQY1</accession>
<dbReference type="SUPFAM" id="SSF49482">
    <property type="entry name" value="Aromatic compound dioxygenase"/>
    <property type="match status" value="1"/>
</dbReference>
<dbReference type="GO" id="GO:0008199">
    <property type="term" value="F:ferric iron binding"/>
    <property type="evidence" value="ECO:0007669"/>
    <property type="project" value="InterPro"/>
</dbReference>
<dbReference type="InterPro" id="IPR007535">
    <property type="entry name" value="Catechol_dOase_N"/>
</dbReference>
<feature type="domain" description="Intradiol ring-cleavage dioxygenases" evidence="7">
    <location>
        <begin position="105"/>
        <end position="276"/>
    </location>
</feature>
<dbReference type="EMBL" id="PEDP01001014">
    <property type="protein sequence ID" value="POS84433.1"/>
    <property type="molecule type" value="Genomic_DNA"/>
</dbReference>
<evidence type="ECO:0000256" key="5">
    <source>
        <dbReference type="ARBA" id="ARBA00023002"/>
    </source>
</evidence>
<dbReference type="OrthoDB" id="5238185at2759"/>
<dbReference type="AlphaFoldDB" id="A0A2S4PQY1"/>
<feature type="non-terminal residue" evidence="9">
    <location>
        <position position="282"/>
    </location>
</feature>
<keyword evidence="3" id="KW-0479">Metal-binding</keyword>
<dbReference type="PANTHER" id="PTHR33711">
    <property type="entry name" value="DIOXYGENASE, PUTATIVE (AFU_ORTHOLOGUE AFUA_2G02910)-RELATED"/>
    <property type="match status" value="1"/>
</dbReference>
<name>A0A2S4PQY1_9PEZI</name>
<keyword evidence="6" id="KW-0408">Iron</keyword>
<evidence type="ECO:0000256" key="2">
    <source>
        <dbReference type="ARBA" id="ARBA00007825"/>
    </source>
</evidence>
<evidence type="ECO:0008006" key="11">
    <source>
        <dbReference type="Google" id="ProtNLM"/>
    </source>
</evidence>
<evidence type="ECO:0000313" key="10">
    <source>
        <dbReference type="Proteomes" id="UP000237438"/>
    </source>
</evidence>
<dbReference type="GO" id="GO:0018576">
    <property type="term" value="F:catechol 1,2-dioxygenase activity"/>
    <property type="evidence" value="ECO:0007669"/>
    <property type="project" value="InterPro"/>
</dbReference>
<keyword evidence="4" id="KW-0223">Dioxygenase</keyword>
<comment type="caution">
    <text evidence="9">The sequence shown here is derived from an EMBL/GenBank/DDBJ whole genome shotgun (WGS) entry which is preliminary data.</text>
</comment>
<dbReference type="InterPro" id="IPR015889">
    <property type="entry name" value="Intradiol_dOase_core"/>
</dbReference>
<dbReference type="Pfam" id="PF00775">
    <property type="entry name" value="Dioxygenase_C"/>
    <property type="match status" value="1"/>
</dbReference>
<feature type="domain" description="Catechol dioxygenase N-terminal" evidence="8">
    <location>
        <begin position="25"/>
        <end position="95"/>
    </location>
</feature>
<keyword evidence="10" id="KW-1185">Reference proteome</keyword>
<dbReference type="Proteomes" id="UP000237438">
    <property type="component" value="Unassembled WGS sequence"/>
</dbReference>